<comment type="caution">
    <text evidence="1">The sequence shown here is derived from an EMBL/GenBank/DDBJ whole genome shotgun (WGS) entry which is preliminary data.</text>
</comment>
<proteinExistence type="predicted"/>
<sequence>MMRGARIKDHASFRPASDLLRERAAWVPTPPGNEAAKAELSKSISLLRNRRRPDLQTGIAYSWAAMPKPVRRHILALAGLSADRWECPIHSFTEAERLAMRHAVLRAITTYERALNAV</sequence>
<dbReference type="EMBL" id="JAVDSJ010000002">
    <property type="protein sequence ID" value="MDR6583545.1"/>
    <property type="molecule type" value="Genomic_DNA"/>
</dbReference>
<accession>A0ABU1PCR7</accession>
<gene>
    <name evidence="1" type="ORF">J2W50_001743</name>
</gene>
<evidence type="ECO:0000313" key="1">
    <source>
        <dbReference type="EMBL" id="MDR6583545.1"/>
    </source>
</evidence>
<keyword evidence="2" id="KW-1185">Reference proteome</keyword>
<evidence type="ECO:0000313" key="2">
    <source>
        <dbReference type="Proteomes" id="UP001260715"/>
    </source>
</evidence>
<reference evidence="1 2" key="1">
    <citation type="submission" date="2023-07" db="EMBL/GenBank/DDBJ databases">
        <title>Sorghum-associated microbial communities from plants grown in Nebraska, USA.</title>
        <authorList>
            <person name="Schachtman D."/>
        </authorList>
    </citation>
    <scope>NUCLEOTIDE SEQUENCE [LARGE SCALE GENOMIC DNA]</scope>
    <source>
        <strain evidence="1 2">596</strain>
    </source>
</reference>
<organism evidence="1 2">
    <name type="scientific">Herbaspirillum frisingense</name>
    <dbReference type="NCBI Taxonomy" id="92645"/>
    <lineage>
        <taxon>Bacteria</taxon>
        <taxon>Pseudomonadati</taxon>
        <taxon>Pseudomonadota</taxon>
        <taxon>Betaproteobacteria</taxon>
        <taxon>Burkholderiales</taxon>
        <taxon>Oxalobacteraceae</taxon>
        <taxon>Herbaspirillum</taxon>
    </lineage>
</organism>
<protein>
    <submittedName>
        <fullName evidence="1">Uncharacterized protein</fullName>
    </submittedName>
</protein>
<dbReference type="RefSeq" id="WP_299535467.1">
    <property type="nucleotide sequence ID" value="NZ_JAVDSJ010000002.1"/>
</dbReference>
<name>A0ABU1PCR7_9BURK</name>
<dbReference type="Proteomes" id="UP001260715">
    <property type="component" value="Unassembled WGS sequence"/>
</dbReference>